<evidence type="ECO:0000313" key="2">
    <source>
        <dbReference type="Proteomes" id="UP000655016"/>
    </source>
</evidence>
<keyword evidence="2" id="KW-1185">Reference proteome</keyword>
<dbReference type="Proteomes" id="UP000655016">
    <property type="component" value="Unassembled WGS sequence"/>
</dbReference>
<dbReference type="RefSeq" id="WP_163395393.1">
    <property type="nucleotide sequence ID" value="NZ_BMKP01000007.1"/>
</dbReference>
<sequence>MKELLIESKGIRTDQYFIPPFELREGELIIIYLDGGSHFDCLKAQLVAVFTGKEKHENVRIYEPLTFASNPLRESFFKRIFNPITVGSYLKKNADLKSSIVSKIFEIDTFTKKDKVKDLGISEKKRLSLTAVFSKTKNIVFDLRGEGAVYFTKTYEFVKDEIKNGGTAILIDWSPDLKNDCSKFVSIQWLVPYGEVYKKHETLNSLNEYRKHKSIKK</sequence>
<organism evidence="1 2">
    <name type="scientific">Flavobacterium limi</name>
    <dbReference type="NCBI Taxonomy" id="2045105"/>
    <lineage>
        <taxon>Bacteria</taxon>
        <taxon>Pseudomonadati</taxon>
        <taxon>Bacteroidota</taxon>
        <taxon>Flavobacteriia</taxon>
        <taxon>Flavobacteriales</taxon>
        <taxon>Flavobacteriaceae</taxon>
        <taxon>Flavobacterium</taxon>
    </lineage>
</organism>
<reference evidence="2" key="1">
    <citation type="journal article" date="2019" name="Int. J. Syst. Evol. Microbiol.">
        <title>The Global Catalogue of Microorganisms (GCM) 10K type strain sequencing project: providing services to taxonomists for standard genome sequencing and annotation.</title>
        <authorList>
            <consortium name="The Broad Institute Genomics Platform"/>
            <consortium name="The Broad Institute Genome Sequencing Center for Infectious Disease"/>
            <person name="Wu L."/>
            <person name="Ma J."/>
        </authorList>
    </citation>
    <scope>NUCLEOTIDE SEQUENCE [LARGE SCALE GENOMIC DNA]</scope>
    <source>
        <strain evidence="2">CGMCC 1.16060</strain>
    </source>
</reference>
<gene>
    <name evidence="1" type="ORF">GCM10011518_31530</name>
</gene>
<evidence type="ECO:0000313" key="1">
    <source>
        <dbReference type="EMBL" id="GGF19916.1"/>
    </source>
</evidence>
<protein>
    <submittedName>
        <fullName evidence="1">Uncharacterized protein</fullName>
    </submittedName>
</protein>
<name>A0ABQ1UK58_9FLAO</name>
<dbReference type="EMBL" id="BMKP01000007">
    <property type="protein sequence ID" value="GGF19916.1"/>
    <property type="molecule type" value="Genomic_DNA"/>
</dbReference>
<accession>A0ABQ1UK58</accession>
<proteinExistence type="predicted"/>
<comment type="caution">
    <text evidence="1">The sequence shown here is derived from an EMBL/GenBank/DDBJ whole genome shotgun (WGS) entry which is preliminary data.</text>
</comment>